<dbReference type="HAMAP" id="MF_00074">
    <property type="entry name" value="16SrRNA_methyltr_G"/>
    <property type="match status" value="1"/>
</dbReference>
<dbReference type="RefSeq" id="WP_094549980.1">
    <property type="nucleotide sequence ID" value="NZ_MQWB01000001.1"/>
</dbReference>
<dbReference type="InterPro" id="IPR003682">
    <property type="entry name" value="rRNA_ssu_MeTfrase_G"/>
</dbReference>
<dbReference type="GO" id="GO:0005829">
    <property type="term" value="C:cytosol"/>
    <property type="evidence" value="ECO:0007669"/>
    <property type="project" value="TreeGrafter"/>
</dbReference>
<keyword evidence="1 6" id="KW-0963">Cytoplasm</keyword>
<dbReference type="InParanoid" id="A0A259U2G2"/>
<comment type="function">
    <text evidence="6">Specifically methylates the N7 position of a guanine in 16S rRNA.</text>
</comment>
<feature type="binding site" evidence="6">
    <location>
        <position position="74"/>
    </location>
    <ligand>
        <name>S-adenosyl-L-methionine</name>
        <dbReference type="ChEBI" id="CHEBI:59789"/>
    </ligand>
</feature>
<keyword evidence="5 6" id="KW-0949">S-adenosyl-L-methionine</keyword>
<feature type="binding site" evidence="6">
    <location>
        <position position="134"/>
    </location>
    <ligand>
        <name>S-adenosyl-L-methionine</name>
        <dbReference type="ChEBI" id="CHEBI:59789"/>
    </ligand>
</feature>
<evidence type="ECO:0000313" key="7">
    <source>
        <dbReference type="EMBL" id="OZC03994.1"/>
    </source>
</evidence>
<reference evidence="7 8" key="1">
    <citation type="submission" date="2016-11" db="EMBL/GenBank/DDBJ databases">
        <title>Study of marine rhodopsin-containing bacteria.</title>
        <authorList>
            <person name="Yoshizawa S."/>
            <person name="Kumagai Y."/>
            <person name="Kogure K."/>
        </authorList>
    </citation>
    <scope>NUCLEOTIDE SEQUENCE [LARGE SCALE GENOMIC DNA]</scope>
    <source>
        <strain evidence="7 8">SG-29</strain>
    </source>
</reference>
<accession>A0A259U2G2</accession>
<dbReference type="Gene3D" id="3.40.50.150">
    <property type="entry name" value="Vaccinia Virus protein VP39"/>
    <property type="match status" value="1"/>
</dbReference>
<dbReference type="PANTHER" id="PTHR31760:SF0">
    <property type="entry name" value="S-ADENOSYL-L-METHIONINE-DEPENDENT METHYLTRANSFERASES SUPERFAMILY PROTEIN"/>
    <property type="match status" value="1"/>
</dbReference>
<evidence type="ECO:0000256" key="3">
    <source>
        <dbReference type="ARBA" id="ARBA00022603"/>
    </source>
</evidence>
<name>A0A259U2G2_9BACT</name>
<dbReference type="PANTHER" id="PTHR31760">
    <property type="entry name" value="S-ADENOSYL-L-METHIONINE-DEPENDENT METHYLTRANSFERASES SUPERFAMILY PROTEIN"/>
    <property type="match status" value="1"/>
</dbReference>
<keyword evidence="2 6" id="KW-0698">rRNA processing</keyword>
<gene>
    <name evidence="6" type="primary">rsmG</name>
    <name evidence="7" type="ORF">BSZ36_13980</name>
</gene>
<evidence type="ECO:0000256" key="6">
    <source>
        <dbReference type="HAMAP-Rule" id="MF_00074"/>
    </source>
</evidence>
<comment type="caution">
    <text evidence="7">The sequence shown here is derived from an EMBL/GenBank/DDBJ whole genome shotgun (WGS) entry which is preliminary data.</text>
</comment>
<evidence type="ECO:0000256" key="5">
    <source>
        <dbReference type="ARBA" id="ARBA00022691"/>
    </source>
</evidence>
<dbReference type="InterPro" id="IPR029063">
    <property type="entry name" value="SAM-dependent_MTases_sf"/>
</dbReference>
<dbReference type="OrthoDB" id="9808773at2"/>
<comment type="caution">
    <text evidence="6">Lacks conserved residue(s) required for the propagation of feature annotation.</text>
</comment>
<proteinExistence type="inferred from homology"/>
<dbReference type="PIRSF" id="PIRSF003078">
    <property type="entry name" value="GidB"/>
    <property type="match status" value="1"/>
</dbReference>
<evidence type="ECO:0000256" key="1">
    <source>
        <dbReference type="ARBA" id="ARBA00022490"/>
    </source>
</evidence>
<dbReference type="EMBL" id="MQWB01000001">
    <property type="protein sequence ID" value="OZC03994.1"/>
    <property type="molecule type" value="Genomic_DNA"/>
</dbReference>
<sequence>MTDPIAALSADQNAKLDRFAAELVRMNKHVNLVAPTTLREGELERVHLKHSLALSTKAFPPEAVVVDWGAGGGLPTIPLAIAFPETQFVAVDAVGKKMEAVRTFARRLGLPNLGVWIGRAEAYDGPAPHYCVSRATAPLADLWAWTERVLTPLAEPPSPEAEDVWQPGLLTLKGGNLDEEVAAMHEAHPGLTTSRTYLKALLGPGYPSKMILEVRPEA</sequence>
<keyword evidence="4 6" id="KW-0808">Transferase</keyword>
<organism evidence="7 8">
    <name type="scientific">Rubricoccus marinus</name>
    <dbReference type="NCBI Taxonomy" id="716817"/>
    <lineage>
        <taxon>Bacteria</taxon>
        <taxon>Pseudomonadati</taxon>
        <taxon>Rhodothermota</taxon>
        <taxon>Rhodothermia</taxon>
        <taxon>Rhodothermales</taxon>
        <taxon>Rubricoccaceae</taxon>
        <taxon>Rubricoccus</taxon>
    </lineage>
</organism>
<evidence type="ECO:0000256" key="2">
    <source>
        <dbReference type="ARBA" id="ARBA00022552"/>
    </source>
</evidence>
<feature type="binding site" evidence="6">
    <location>
        <begin position="120"/>
        <end position="121"/>
    </location>
    <ligand>
        <name>S-adenosyl-L-methionine</name>
        <dbReference type="ChEBI" id="CHEBI:59789"/>
    </ligand>
</feature>
<protein>
    <recommendedName>
        <fullName evidence="6">Ribosomal RNA small subunit methyltransferase G</fullName>
        <ecNumber evidence="6">2.1.1.-</ecNumber>
    </recommendedName>
    <alternativeName>
        <fullName evidence="6">16S rRNA 7-methylguanosine methyltransferase</fullName>
        <shortName evidence="6">16S rRNA m7G methyltransferase</shortName>
    </alternativeName>
</protein>
<keyword evidence="8" id="KW-1185">Reference proteome</keyword>
<comment type="similarity">
    <text evidence="6">Belongs to the methyltransferase superfamily. RNA methyltransferase RsmG family.</text>
</comment>
<dbReference type="EC" id="2.1.1.-" evidence="6"/>
<keyword evidence="3 6" id="KW-0489">Methyltransferase</keyword>
<dbReference type="SUPFAM" id="SSF53335">
    <property type="entry name" value="S-adenosyl-L-methionine-dependent methyltransferases"/>
    <property type="match status" value="1"/>
</dbReference>
<dbReference type="AlphaFoldDB" id="A0A259U2G2"/>
<dbReference type="Pfam" id="PF02527">
    <property type="entry name" value="GidB"/>
    <property type="match status" value="1"/>
</dbReference>
<comment type="subcellular location">
    <subcellularLocation>
        <location evidence="6">Cytoplasm</location>
    </subcellularLocation>
</comment>
<dbReference type="Proteomes" id="UP000216446">
    <property type="component" value="Unassembled WGS sequence"/>
</dbReference>
<evidence type="ECO:0000256" key="4">
    <source>
        <dbReference type="ARBA" id="ARBA00022679"/>
    </source>
</evidence>
<evidence type="ECO:0000313" key="8">
    <source>
        <dbReference type="Proteomes" id="UP000216446"/>
    </source>
</evidence>
<feature type="binding site" evidence="6">
    <location>
        <position position="69"/>
    </location>
    <ligand>
        <name>S-adenosyl-L-methionine</name>
        <dbReference type="ChEBI" id="CHEBI:59789"/>
    </ligand>
</feature>
<dbReference type="GO" id="GO:0070043">
    <property type="term" value="F:rRNA (guanine-N7-)-methyltransferase activity"/>
    <property type="evidence" value="ECO:0007669"/>
    <property type="project" value="UniProtKB-UniRule"/>
</dbReference>